<dbReference type="InterPro" id="IPR050965">
    <property type="entry name" value="UPF0336/Enoyl-CoA_hydratase"/>
</dbReference>
<evidence type="ECO:0000313" key="3">
    <source>
        <dbReference type="Proteomes" id="UP001300692"/>
    </source>
</evidence>
<dbReference type="PRINTS" id="PR01483">
    <property type="entry name" value="FASYNTHASE"/>
</dbReference>
<sequence>MLKVGDQYQTEFSITQEQINLFAEISGDKNPLHLDADYAATTPFKQPIAHGIFSAAFISKVLGMDFPGQGTLYLSQNLSFKRPVFPDQAYEVRMEITETMEGKHIATIKTQIFDKEKNKIVVDGEAQVRHMEQLP</sequence>
<keyword evidence="3" id="KW-1185">Reference proteome</keyword>
<comment type="caution">
    <text evidence="2">The sequence shown here is derived from an EMBL/GenBank/DDBJ whole genome shotgun (WGS) entry which is preliminary data.</text>
</comment>
<proteinExistence type="predicted"/>
<organism evidence="2 3">
    <name type="scientific">Reichenbachiella ulvae</name>
    <dbReference type="NCBI Taxonomy" id="2980104"/>
    <lineage>
        <taxon>Bacteria</taxon>
        <taxon>Pseudomonadati</taxon>
        <taxon>Bacteroidota</taxon>
        <taxon>Cytophagia</taxon>
        <taxon>Cytophagales</taxon>
        <taxon>Reichenbachiellaceae</taxon>
        <taxon>Reichenbachiella</taxon>
    </lineage>
</organism>
<dbReference type="PANTHER" id="PTHR43437:SF3">
    <property type="entry name" value="HYDROXYACYL-THIOESTER DEHYDRATASE TYPE 2, MITOCHONDRIAL"/>
    <property type="match status" value="1"/>
</dbReference>
<dbReference type="SUPFAM" id="SSF54637">
    <property type="entry name" value="Thioesterase/thiol ester dehydrase-isomerase"/>
    <property type="match status" value="1"/>
</dbReference>
<dbReference type="CDD" id="cd03449">
    <property type="entry name" value="R_hydratase"/>
    <property type="match status" value="1"/>
</dbReference>
<accession>A0ABT3CX88</accession>
<dbReference type="PANTHER" id="PTHR43437">
    <property type="entry name" value="HYDROXYACYL-THIOESTER DEHYDRATASE TYPE 2, MITOCHONDRIAL-RELATED"/>
    <property type="match status" value="1"/>
</dbReference>
<feature type="domain" description="MaoC-like" evidence="1">
    <location>
        <begin position="9"/>
        <end position="105"/>
    </location>
</feature>
<dbReference type="InterPro" id="IPR003965">
    <property type="entry name" value="Fatty_acid_synthase"/>
</dbReference>
<dbReference type="Pfam" id="PF01575">
    <property type="entry name" value="MaoC_dehydratas"/>
    <property type="match status" value="1"/>
</dbReference>
<reference evidence="2 3" key="1">
    <citation type="submission" date="2022-10" db="EMBL/GenBank/DDBJ databases">
        <title>Comparative genomics and taxonomic characterization of three novel marine species of genus Reichenbachiella exhibiting antioxidant and polysaccharide degradation activities.</title>
        <authorList>
            <person name="Muhammad N."/>
            <person name="Lee Y.-J."/>
            <person name="Ko J."/>
            <person name="Kim S.-G."/>
        </authorList>
    </citation>
    <scope>NUCLEOTIDE SEQUENCE [LARGE SCALE GENOMIC DNA]</scope>
    <source>
        <strain evidence="2 3">ABR2-5</strain>
    </source>
</reference>
<dbReference type="InterPro" id="IPR002539">
    <property type="entry name" value="MaoC-like_dom"/>
</dbReference>
<gene>
    <name evidence="2" type="ORF">N7U62_16660</name>
</gene>
<dbReference type="Gene3D" id="3.10.129.10">
    <property type="entry name" value="Hotdog Thioesterase"/>
    <property type="match status" value="1"/>
</dbReference>
<dbReference type="EMBL" id="JAOYOD010000001">
    <property type="protein sequence ID" value="MCV9388317.1"/>
    <property type="molecule type" value="Genomic_DNA"/>
</dbReference>
<dbReference type="RefSeq" id="WP_264139175.1">
    <property type="nucleotide sequence ID" value="NZ_JAOYOD010000001.1"/>
</dbReference>
<dbReference type="Proteomes" id="UP001300692">
    <property type="component" value="Unassembled WGS sequence"/>
</dbReference>
<protein>
    <submittedName>
        <fullName evidence="2">MaoC family dehydratase</fullName>
    </submittedName>
</protein>
<name>A0ABT3CX88_9BACT</name>
<dbReference type="InterPro" id="IPR029069">
    <property type="entry name" value="HotDog_dom_sf"/>
</dbReference>
<evidence type="ECO:0000259" key="1">
    <source>
        <dbReference type="Pfam" id="PF01575"/>
    </source>
</evidence>
<evidence type="ECO:0000313" key="2">
    <source>
        <dbReference type="EMBL" id="MCV9388317.1"/>
    </source>
</evidence>